<feature type="domain" description="Tyrosinase copper-binding" evidence="3">
    <location>
        <begin position="84"/>
        <end position="101"/>
    </location>
</feature>
<dbReference type="InterPro" id="IPR050316">
    <property type="entry name" value="Tyrosinase/Hemocyanin"/>
</dbReference>
<organism evidence="4 5">
    <name type="scientific">Psilocybe cyanescens</name>
    <dbReference type="NCBI Taxonomy" id="93625"/>
    <lineage>
        <taxon>Eukaryota</taxon>
        <taxon>Fungi</taxon>
        <taxon>Dikarya</taxon>
        <taxon>Basidiomycota</taxon>
        <taxon>Agaricomycotina</taxon>
        <taxon>Agaricomycetes</taxon>
        <taxon>Agaricomycetidae</taxon>
        <taxon>Agaricales</taxon>
        <taxon>Agaricineae</taxon>
        <taxon>Strophariaceae</taxon>
        <taxon>Psilocybe</taxon>
    </lineage>
</organism>
<dbReference type="InterPro" id="IPR002227">
    <property type="entry name" value="Tyrosinase_Cu-bd"/>
</dbReference>
<dbReference type="InterPro" id="IPR008922">
    <property type="entry name" value="Di-copper_centre_dom_sf"/>
</dbReference>
<sequence length="292" mass="33889">MALAALATSSGYDQYGQRLCRNLRKRYEWYQFLWRTLNDTQKADYIREVRYLQTSPARNPVFQEAVTRFDEFQAYHLQQGDLIHHVGQFLPWHRYWLQLYENALRNECGYQGRNPLNKRILPPNIPLDELVFPDKWRGCIHDGSFANYTVRLGPGKQITTHCVVRQIDDTYAAYLNSKAIAELMQCPTFAIFRYQLEGMPETTNHRIHDGGHLSVGGEMSNQYSSASDRVWNWQQQNSSRLCEISGNTSFGAPPYTEVTLDFPLKMSSAIGPTIPIWQTMNIYSEYNCSTYV</sequence>
<evidence type="ECO:0000256" key="1">
    <source>
        <dbReference type="ARBA" id="ARBA00022723"/>
    </source>
</evidence>
<keyword evidence="5" id="KW-1185">Reference proteome</keyword>
<evidence type="ECO:0000313" key="5">
    <source>
        <dbReference type="Proteomes" id="UP000283269"/>
    </source>
</evidence>
<dbReference type="Proteomes" id="UP000283269">
    <property type="component" value="Unassembled WGS sequence"/>
</dbReference>
<accession>A0A409XHP2</accession>
<dbReference type="GO" id="GO:0016491">
    <property type="term" value="F:oxidoreductase activity"/>
    <property type="evidence" value="ECO:0007669"/>
    <property type="project" value="InterPro"/>
</dbReference>
<dbReference type="AlphaFoldDB" id="A0A409XHP2"/>
<evidence type="ECO:0000259" key="3">
    <source>
        <dbReference type="PROSITE" id="PS00497"/>
    </source>
</evidence>
<gene>
    <name evidence="4" type="ORF">CVT25_013098</name>
</gene>
<dbReference type="Gene3D" id="1.10.1280.10">
    <property type="entry name" value="Di-copper center containing domain from catechol oxidase"/>
    <property type="match status" value="2"/>
</dbReference>
<name>A0A409XHP2_PSICY</name>
<dbReference type="SUPFAM" id="SSF48056">
    <property type="entry name" value="Di-copper centre-containing domain"/>
    <property type="match status" value="1"/>
</dbReference>
<dbReference type="PROSITE" id="PS00497">
    <property type="entry name" value="TYROSINASE_1"/>
    <property type="match status" value="1"/>
</dbReference>
<evidence type="ECO:0000313" key="4">
    <source>
        <dbReference type="EMBL" id="PPQ90273.1"/>
    </source>
</evidence>
<dbReference type="PANTHER" id="PTHR11474:SF126">
    <property type="entry name" value="TYROSINASE-LIKE PROTEIN TYR-1-RELATED"/>
    <property type="match status" value="1"/>
</dbReference>
<proteinExistence type="predicted"/>
<evidence type="ECO:0000256" key="2">
    <source>
        <dbReference type="ARBA" id="ARBA00023008"/>
    </source>
</evidence>
<dbReference type="STRING" id="93625.A0A409XHP2"/>
<dbReference type="PANTHER" id="PTHR11474">
    <property type="entry name" value="TYROSINASE FAMILY MEMBER"/>
    <property type="match status" value="1"/>
</dbReference>
<reference evidence="4 5" key="1">
    <citation type="journal article" date="2018" name="Evol. Lett.">
        <title>Horizontal gene cluster transfer increased hallucinogenic mushroom diversity.</title>
        <authorList>
            <person name="Reynolds H.T."/>
            <person name="Vijayakumar V."/>
            <person name="Gluck-Thaler E."/>
            <person name="Korotkin H.B."/>
            <person name="Matheny P.B."/>
            <person name="Slot J.C."/>
        </authorList>
    </citation>
    <scope>NUCLEOTIDE SEQUENCE [LARGE SCALE GENOMIC DNA]</scope>
    <source>
        <strain evidence="4 5">2631</strain>
    </source>
</reference>
<comment type="caution">
    <text evidence="4">The sequence shown here is derived from an EMBL/GenBank/DDBJ whole genome shotgun (WGS) entry which is preliminary data.</text>
</comment>
<dbReference type="GO" id="GO:0046872">
    <property type="term" value="F:metal ion binding"/>
    <property type="evidence" value="ECO:0007669"/>
    <property type="project" value="UniProtKB-KW"/>
</dbReference>
<dbReference type="OrthoDB" id="6132182at2759"/>
<dbReference type="EMBL" id="NHYD01001659">
    <property type="protein sequence ID" value="PPQ90273.1"/>
    <property type="molecule type" value="Genomic_DNA"/>
</dbReference>
<keyword evidence="1" id="KW-0479">Metal-binding</keyword>
<dbReference type="Pfam" id="PF00264">
    <property type="entry name" value="Tyrosinase"/>
    <property type="match status" value="1"/>
</dbReference>
<protein>
    <recommendedName>
        <fullName evidence="3">Tyrosinase copper-binding domain-containing protein</fullName>
    </recommendedName>
</protein>
<dbReference type="InParanoid" id="A0A409XHP2"/>
<keyword evidence="2" id="KW-0186">Copper</keyword>